<keyword evidence="1" id="KW-0175">Coiled coil</keyword>
<dbReference type="Proteomes" id="UP000789831">
    <property type="component" value="Unassembled WGS sequence"/>
</dbReference>
<gene>
    <name evidence="2" type="ORF">AGERDE_LOCUS8548</name>
</gene>
<organism evidence="2 3">
    <name type="scientific">Ambispora gerdemannii</name>
    <dbReference type="NCBI Taxonomy" id="144530"/>
    <lineage>
        <taxon>Eukaryota</taxon>
        <taxon>Fungi</taxon>
        <taxon>Fungi incertae sedis</taxon>
        <taxon>Mucoromycota</taxon>
        <taxon>Glomeromycotina</taxon>
        <taxon>Glomeromycetes</taxon>
        <taxon>Archaeosporales</taxon>
        <taxon>Ambisporaceae</taxon>
        <taxon>Ambispora</taxon>
    </lineage>
</organism>
<evidence type="ECO:0000313" key="2">
    <source>
        <dbReference type="EMBL" id="CAG8589788.1"/>
    </source>
</evidence>
<reference evidence="2" key="1">
    <citation type="submission" date="2021-06" db="EMBL/GenBank/DDBJ databases">
        <authorList>
            <person name="Kallberg Y."/>
            <person name="Tangrot J."/>
            <person name="Rosling A."/>
        </authorList>
    </citation>
    <scope>NUCLEOTIDE SEQUENCE</scope>
    <source>
        <strain evidence="2">MT106</strain>
    </source>
</reference>
<proteinExistence type="predicted"/>
<comment type="caution">
    <text evidence="2">The sequence shown here is derived from an EMBL/GenBank/DDBJ whole genome shotgun (WGS) entry which is preliminary data.</text>
</comment>
<evidence type="ECO:0000313" key="3">
    <source>
        <dbReference type="Proteomes" id="UP000789831"/>
    </source>
</evidence>
<feature type="non-terminal residue" evidence="2">
    <location>
        <position position="129"/>
    </location>
</feature>
<sequence>MGPYDEEKMQKWRNILRQLIDEIEYYEILLNRVKDHVITLRKQDQHRKASIIQKLFRKRQVQKLRQQRNELQRQKQELDILQKSLAKAEENKQKNQYVTSQQLTPQRQNLYDQWFQQELAQYDSSLRRR</sequence>
<dbReference type="EMBL" id="CAJVPL010001846">
    <property type="protein sequence ID" value="CAG8589788.1"/>
    <property type="molecule type" value="Genomic_DNA"/>
</dbReference>
<protein>
    <submittedName>
        <fullName evidence="2">9343_t:CDS:1</fullName>
    </submittedName>
</protein>
<feature type="coiled-coil region" evidence="1">
    <location>
        <begin position="54"/>
        <end position="91"/>
    </location>
</feature>
<name>A0A9N9GB04_9GLOM</name>
<evidence type="ECO:0000256" key="1">
    <source>
        <dbReference type="SAM" id="Coils"/>
    </source>
</evidence>
<keyword evidence="3" id="KW-1185">Reference proteome</keyword>
<dbReference type="AlphaFoldDB" id="A0A9N9GB04"/>
<accession>A0A9N9GB04</accession>